<evidence type="ECO:0000313" key="2">
    <source>
        <dbReference type="Proteomes" id="UP000019146"/>
    </source>
</evidence>
<reference evidence="1 2" key="1">
    <citation type="journal article" date="2014" name="Genome Announc.">
        <title>Draft Genome Sequence of the Haloacid-Degrading Burkholderia caribensis Strain MBA4.</title>
        <authorList>
            <person name="Pan Y."/>
            <person name="Kong K.F."/>
            <person name="Tsang J.S."/>
        </authorList>
    </citation>
    <scope>NUCLEOTIDE SEQUENCE [LARGE SCALE GENOMIC DNA]</scope>
    <source>
        <strain evidence="1 2">MBA4</strain>
    </source>
</reference>
<organism evidence="1 2">
    <name type="scientific">Paraburkholderia caribensis MBA4</name>
    <dbReference type="NCBI Taxonomy" id="1323664"/>
    <lineage>
        <taxon>Bacteria</taxon>
        <taxon>Pseudomonadati</taxon>
        <taxon>Pseudomonadota</taxon>
        <taxon>Betaproteobacteria</taxon>
        <taxon>Burkholderiales</taxon>
        <taxon>Burkholderiaceae</taxon>
        <taxon>Paraburkholderia</taxon>
    </lineage>
</organism>
<protein>
    <submittedName>
        <fullName evidence="1">Uncharacterized protein</fullName>
    </submittedName>
</protein>
<dbReference type="AlphaFoldDB" id="A0A0P0RAH5"/>
<proteinExistence type="predicted"/>
<dbReference type="KEGG" id="bcai:K788_0002540"/>
<accession>A0A0P0RAH5</accession>
<dbReference type="Proteomes" id="UP000019146">
    <property type="component" value="Chromosome 1"/>
</dbReference>
<dbReference type="EMBL" id="CP012746">
    <property type="protein sequence ID" value="ALL65038.1"/>
    <property type="molecule type" value="Genomic_DNA"/>
</dbReference>
<gene>
    <name evidence="1" type="ORF">K788_0002540</name>
</gene>
<sequence>MFLHFLIRNSGKGMVCVRECVHCAVSAPPFDVHTTPAATNLK</sequence>
<name>A0A0P0RAH5_9BURK</name>
<evidence type="ECO:0000313" key="1">
    <source>
        <dbReference type="EMBL" id="ALL65038.1"/>
    </source>
</evidence>